<dbReference type="PANTHER" id="PTHR33307">
    <property type="entry name" value="ALPHA-RHAMNOSIDASE (EUROFUNG)"/>
    <property type="match status" value="1"/>
</dbReference>
<accession>A0ABT2GUG7</accession>
<dbReference type="Gene3D" id="2.60.120.260">
    <property type="entry name" value="Galactose-binding domain-like"/>
    <property type="match status" value="3"/>
</dbReference>
<protein>
    <recommendedName>
        <fullName evidence="2">alpha-L-rhamnosidase</fullName>
        <ecNumber evidence="2">3.2.1.40</ecNumber>
    </recommendedName>
</protein>
<dbReference type="InterPro" id="IPR058094">
    <property type="entry name" value="Ig-like_OmpL47-like"/>
</dbReference>
<feature type="transmembrane region" description="Helical" evidence="4">
    <location>
        <begin position="2063"/>
        <end position="2085"/>
    </location>
</feature>
<dbReference type="NCBIfam" id="NF047446">
    <property type="entry name" value="barrel_OmpL47"/>
    <property type="match status" value="3"/>
</dbReference>
<dbReference type="Proteomes" id="UP001165584">
    <property type="component" value="Unassembled WGS sequence"/>
</dbReference>
<dbReference type="Gene3D" id="2.60.420.10">
    <property type="entry name" value="Maltose phosphorylase, domain 3"/>
    <property type="match status" value="1"/>
</dbReference>
<evidence type="ECO:0000313" key="11">
    <source>
        <dbReference type="Proteomes" id="UP001165584"/>
    </source>
</evidence>
<feature type="domain" description="Alpha-L-rhamnosidase C-terminal" evidence="9">
    <location>
        <begin position="1011"/>
        <end position="1083"/>
    </location>
</feature>
<dbReference type="InterPro" id="IPR008928">
    <property type="entry name" value="6-hairpin_glycosidase_sf"/>
</dbReference>
<evidence type="ECO:0000259" key="8">
    <source>
        <dbReference type="Pfam" id="PF17389"/>
    </source>
</evidence>
<dbReference type="InterPro" id="IPR013783">
    <property type="entry name" value="Ig-like_fold"/>
</dbReference>
<keyword evidence="4" id="KW-0812">Transmembrane</keyword>
<dbReference type="InterPro" id="IPR035398">
    <property type="entry name" value="Bac_rhamnosid_C"/>
</dbReference>
<dbReference type="InterPro" id="IPR016007">
    <property type="entry name" value="Alpha_rhamnosid"/>
</dbReference>
<proteinExistence type="predicted"/>
<evidence type="ECO:0000256" key="1">
    <source>
        <dbReference type="ARBA" id="ARBA00001445"/>
    </source>
</evidence>
<dbReference type="Pfam" id="PF25788">
    <property type="entry name" value="Ig_Rha78A_N"/>
    <property type="match status" value="1"/>
</dbReference>
<reference evidence="10" key="1">
    <citation type="submission" date="2022-08" db="EMBL/GenBank/DDBJ databases">
        <authorList>
            <person name="Deng Y."/>
            <person name="Han X.-F."/>
            <person name="Zhang Y.-Q."/>
        </authorList>
    </citation>
    <scope>NUCLEOTIDE SEQUENCE</scope>
    <source>
        <strain evidence="10">CPCC 205763</strain>
    </source>
</reference>
<evidence type="ECO:0000259" key="5">
    <source>
        <dbReference type="Pfam" id="PF05592"/>
    </source>
</evidence>
<evidence type="ECO:0000259" key="6">
    <source>
        <dbReference type="Pfam" id="PF08531"/>
    </source>
</evidence>
<sequence length="2102" mass="215782">MTPIDRRRLELLAVNLSPRRLRPGLLAGLVTLGLVVSGAAVPAAAFGASGALTGAPAATAPAAGVSLGTLEVENRSEPLGIDVAAPRLSWVTSSAARDVTQTSYRIRVATTEADLASGAVWDSGVVASDASTAVAFGGAALAPATDYVWQVDVETSAGASSARSTFSTGLFDDADWAGSAWIGNARHDANDAVSVQGSSWIWTPEAGAPSAPAEPRAFRKTLVSPAGLDPVSAEIVITADDSYTLWLNGEELGKTTGAVNEWQGAKLFTVDLSESDSDPVVAVRTNNGPNSPAGLLAAIEVTYSDGSAKVFRTDADWKAVKVVPSGFEAAGFDDSAWPAAAVQAVYGSGPWGSGVRPPTPPVAPAPLLRKEFTVDGGAAVASAKFYVAAGGYANVSLNGAPINDEILSPGFTDYDDHAQYTVTDVTTQLQPGANAIGLELGRGFYGMTNPNVWNWQSPPFHDEPVGRALLRIQYTDGTTKDVVTDDSWKLHDGPTLVDDLYGGERYDARKAQPGFDTVGFAARGWVAASEVAGPKGELMNQQQQPIRVTEELPAESVTEVADGDYVVKFPRVLAGTVRFTAEGAAGTSIRAQYGEKLLADGRPNFSNNGGFANGFQTDTFTLAGTGTPESWGGKFSYKGFQYIEVTGWPGGEAPSVDAFTALALHTDAPETGSFESSDRIMNETHRAVVDTLLNNIHSIPTDTPMFEKNGWTGDAAVGAEMFLMNLDTQNLFEKWIGDINDSRDAAGAPLVIAPSSDQWGQWGVATPWHSAYILIPWWLYQYGGDIQVLEKYYDGMKGYVDLEFGRSPGGVVPDNRLGDWVSPEASPAGGNAPEDSRVSGTAYLYTMLTSMQKTASLLGNADDAAHFAANAAVVKEGFNKAFLDPAAGYYRGSGDNGYRQTHNALALAFDLAPDAETAQRVADSLAADVVAKGDKLNTGSLGSKYLLPMLTQYGHADLAYKVAVQTEYPSWGYMIENGATTMWEHWSLDARSRGHYFLGTVDDWFYHDVAGIRSSETTGYRDITIAPAVTDQLAWAKATTQTPFGPVSTDWKRTGDTLTLATHVPVGSTAVVHVPAANRWAVTEGGRMLDQVDGVRSVSEADGSVLVTIGSGDYSFVVDDRAEAVGAVIDRIDALAASIDAALTAGAIDAAQRDEGQALVAATRSRAAAALDLAGGTDDVATARGLTEALAALDAIDGPDGWIERLGDGSGGSGGSGGDGAISAIAVAAAAVRTELGVTISTLLHVTATATPARAGFKPGEAGAVTVAVSNGGTAEITDVQASLEGLDEGWAVEGDPTPIAASVAAGAEASADLGFTVPLGQVPGAVPASVPLGYEFAGSAIALALDASVGVDSPVQFSSVTLDPSTVAPGGVAELVAVVSNSGTQPAAGHLEVSVPSGWAAPLPTATLIVPGGSEATVRVPVAVPLAAANASSTAQLTADFVHEGTMFASAQASLTVTLAPLPAIVYDHVDLGDSASEQAHGLTASSSSGTNSEAGLTRRYAGHLTDFSYFEFDTAVKKGSPFLLRVTETYDRAQTKKYKVYVDGEEITTRQFSHTTGVGTETYELVVDASHAAGDTVRVRFENLDDHAFYDPSIADVLTLPVPADTTAPQVVATTTPSAPNPATGWFTSAPVGVAIAAQDDRGGDAAISAGTDGGALAPYTGPLSFDADGAHTVSFQAQDEAGNTSAPQTAGVKIDTRAPETTATLGDGFDGSVASGPGTVDLSATDATSGVSSTSYRVASGDWQTLDGTSVVVTEPGAFTLEFRSTDVAGNVEEVGSISGEIVIPDTTAPVVSASISNEGLNGWHLAGAELTLTATDDETHSPTVSYRLGDGDWAAYTAPVALPEGVVTVQYRASDTAGNVSAAVSVESRVDGIAPTVWGWLSPSGRVTTVATDADASAGSDSASDAGSGIARVQYSLDGDAWIDGLSALIAQGASPSSVVLRAVDLAGNMGSELTLTRSETPAALTVTPGASILVEGSGFLPGQTVRLELHSEVAVLGTAVADARGVVAAVVTVPADFPGGEHSLVLVAVAADGGDSGGSDTPGGSVTVPADVLASTGLPVWSLALGAGLVLALGAVLLLVRRARRSDAAPGGRHSAG</sequence>
<feature type="domain" description="Bacterial alpha-L-rhamnosidase N-terminal" evidence="6">
    <location>
        <begin position="379"/>
        <end position="550"/>
    </location>
</feature>
<evidence type="ECO:0000256" key="3">
    <source>
        <dbReference type="ARBA" id="ARBA00022801"/>
    </source>
</evidence>
<dbReference type="Pfam" id="PF17389">
    <property type="entry name" value="Bac_rhamnosid6H"/>
    <property type="match status" value="1"/>
</dbReference>
<feature type="domain" description="Alpha-galactosidase NEW3" evidence="7">
    <location>
        <begin position="1258"/>
        <end position="1326"/>
    </location>
</feature>
<dbReference type="InterPro" id="IPR013737">
    <property type="entry name" value="Bac_rhamnosid_N"/>
</dbReference>
<organism evidence="10 11">
    <name type="scientific">Herbiconiux aconitum</name>
    <dbReference type="NCBI Taxonomy" id="2970913"/>
    <lineage>
        <taxon>Bacteria</taxon>
        <taxon>Bacillati</taxon>
        <taxon>Actinomycetota</taxon>
        <taxon>Actinomycetes</taxon>
        <taxon>Micrococcales</taxon>
        <taxon>Microbacteriaceae</taxon>
        <taxon>Herbiconiux</taxon>
    </lineage>
</organism>
<dbReference type="Pfam" id="PF17390">
    <property type="entry name" value="Bac_rhamnosid_C"/>
    <property type="match status" value="1"/>
</dbReference>
<dbReference type="RefSeq" id="WP_259509438.1">
    <property type="nucleotide sequence ID" value="NZ_JANLCM010000002.1"/>
</dbReference>
<evidence type="ECO:0000259" key="9">
    <source>
        <dbReference type="Pfam" id="PF17390"/>
    </source>
</evidence>
<dbReference type="InterPro" id="IPR018905">
    <property type="entry name" value="A-galactase_NEW3"/>
</dbReference>
<dbReference type="Pfam" id="PF10633">
    <property type="entry name" value="NPCBM_assoc"/>
    <property type="match status" value="1"/>
</dbReference>
<evidence type="ECO:0000256" key="2">
    <source>
        <dbReference type="ARBA" id="ARBA00012652"/>
    </source>
</evidence>
<gene>
    <name evidence="10" type="ORF">N1027_17170</name>
</gene>
<keyword evidence="4" id="KW-1133">Transmembrane helix</keyword>
<dbReference type="PANTHER" id="PTHR33307:SF6">
    <property type="entry name" value="ALPHA-RHAMNOSIDASE (EUROFUNG)-RELATED"/>
    <property type="match status" value="1"/>
</dbReference>
<dbReference type="InterPro" id="IPR012341">
    <property type="entry name" value="6hp_glycosidase-like_sf"/>
</dbReference>
<dbReference type="Gene3D" id="1.50.10.10">
    <property type="match status" value="1"/>
</dbReference>
<comment type="catalytic activity">
    <reaction evidence="1">
        <text>Hydrolysis of terminal non-reducing alpha-L-rhamnose residues in alpha-L-rhamnosides.</text>
        <dbReference type="EC" id="3.2.1.40"/>
    </reaction>
</comment>
<dbReference type="Pfam" id="PF05592">
    <property type="entry name" value="Bac_rhamnosid"/>
    <property type="match status" value="1"/>
</dbReference>
<dbReference type="InterPro" id="IPR035396">
    <property type="entry name" value="Bac_rhamnosid6H"/>
</dbReference>
<dbReference type="GO" id="GO:0016787">
    <property type="term" value="F:hydrolase activity"/>
    <property type="evidence" value="ECO:0007669"/>
    <property type="project" value="UniProtKB-KW"/>
</dbReference>
<keyword evidence="11" id="KW-1185">Reference proteome</keyword>
<dbReference type="Gene3D" id="3.30.1920.20">
    <property type="match status" value="1"/>
</dbReference>
<dbReference type="InterPro" id="IPR008902">
    <property type="entry name" value="Rhamnosid_concanavalin"/>
</dbReference>
<evidence type="ECO:0000259" key="7">
    <source>
        <dbReference type="Pfam" id="PF10633"/>
    </source>
</evidence>
<feature type="domain" description="Alpha-L-rhamnosidase six-hairpin glycosidase" evidence="8">
    <location>
        <begin position="670"/>
        <end position="1009"/>
    </location>
</feature>
<evidence type="ECO:0000313" key="10">
    <source>
        <dbReference type="EMBL" id="MCS5719863.1"/>
    </source>
</evidence>
<name>A0ABT2GUG7_9MICO</name>
<feature type="domain" description="Alpha-L-rhamnosidase concanavalin-like" evidence="5">
    <location>
        <begin position="559"/>
        <end position="664"/>
    </location>
</feature>
<keyword evidence="4" id="KW-0472">Membrane</keyword>
<dbReference type="Pfam" id="PF08531">
    <property type="entry name" value="Bac_rhamnosid_N"/>
    <property type="match status" value="1"/>
</dbReference>
<dbReference type="EC" id="3.2.1.40" evidence="2"/>
<dbReference type="EMBL" id="JANLCM010000002">
    <property type="protein sequence ID" value="MCS5719863.1"/>
    <property type="molecule type" value="Genomic_DNA"/>
</dbReference>
<dbReference type="Gene3D" id="2.60.40.10">
    <property type="entry name" value="Immunoglobulins"/>
    <property type="match status" value="1"/>
</dbReference>
<comment type="caution">
    <text evidence="10">The sequence shown here is derived from an EMBL/GenBank/DDBJ whole genome shotgun (WGS) entry which is preliminary data.</text>
</comment>
<keyword evidence="3 10" id="KW-0378">Hydrolase</keyword>
<evidence type="ECO:0000256" key="4">
    <source>
        <dbReference type="SAM" id="Phobius"/>
    </source>
</evidence>
<dbReference type="SUPFAM" id="SSF48208">
    <property type="entry name" value="Six-hairpin glycosidases"/>
    <property type="match status" value="1"/>
</dbReference>